<proteinExistence type="predicted"/>
<reference evidence="3 4" key="1">
    <citation type="submission" date="2019-10" db="EMBL/GenBank/DDBJ databases">
        <title>Assembly and Annotation for the nematode Trichostrongylus colubriformis.</title>
        <authorList>
            <person name="Martin J."/>
        </authorList>
    </citation>
    <scope>NUCLEOTIDE SEQUENCE [LARGE SCALE GENOMIC DNA]</scope>
    <source>
        <strain evidence="3">G859</strain>
        <tissue evidence="3">Whole worm</tissue>
    </source>
</reference>
<evidence type="ECO:0000256" key="2">
    <source>
        <dbReference type="SAM" id="MobiDB-lite"/>
    </source>
</evidence>
<gene>
    <name evidence="3" type="ORF">GCK32_007229</name>
</gene>
<organism evidence="3 4">
    <name type="scientific">Trichostrongylus colubriformis</name>
    <name type="common">Black scour worm</name>
    <dbReference type="NCBI Taxonomy" id="6319"/>
    <lineage>
        <taxon>Eukaryota</taxon>
        <taxon>Metazoa</taxon>
        <taxon>Ecdysozoa</taxon>
        <taxon>Nematoda</taxon>
        <taxon>Chromadorea</taxon>
        <taxon>Rhabditida</taxon>
        <taxon>Rhabditina</taxon>
        <taxon>Rhabditomorpha</taxon>
        <taxon>Strongyloidea</taxon>
        <taxon>Trichostrongylidae</taxon>
        <taxon>Trichostrongylus</taxon>
    </lineage>
</organism>
<dbReference type="Proteomes" id="UP001331761">
    <property type="component" value="Unassembled WGS sequence"/>
</dbReference>
<dbReference type="EMBL" id="WIXE01024925">
    <property type="protein sequence ID" value="KAK5965172.1"/>
    <property type="molecule type" value="Genomic_DNA"/>
</dbReference>
<evidence type="ECO:0000313" key="3">
    <source>
        <dbReference type="EMBL" id="KAK5965172.1"/>
    </source>
</evidence>
<keyword evidence="4" id="KW-1185">Reference proteome</keyword>
<feature type="coiled-coil region" evidence="1">
    <location>
        <begin position="8"/>
        <end position="52"/>
    </location>
</feature>
<feature type="compositionally biased region" description="Low complexity" evidence="2">
    <location>
        <begin position="238"/>
        <end position="279"/>
    </location>
</feature>
<keyword evidence="1" id="KW-0175">Coiled coil</keyword>
<name>A0AAN8F040_TRICO</name>
<accession>A0AAN8F040</accession>
<evidence type="ECO:0000313" key="4">
    <source>
        <dbReference type="Proteomes" id="UP001331761"/>
    </source>
</evidence>
<sequence length="294" mass="32367">MCTSDMAEVLEEQQMRRALNQIRELNTELSMHEDAQVQVGALRKKIASTKERARGLVNMIDKRIAYLSDAWKQHMAIKDDYENLEIARGAVSDPVRIGLNKDGDESFFARVNVLKEKVAELMLLDEQAAEAHKKAAADNKTLNMAADMLKEVEDRQRVILANNDNCFSEETHPVLSLRRAIAAIDARLNAQNITNEGKSDLEKLARDLRLFLTGLPDHASRTTCHDSPTGSPTELRVNFTNNSTGESSSGISGTTVPTNETSSGFSTSTGASVSSSAPTDNNLQVKLTTIIMYQ</sequence>
<dbReference type="AlphaFoldDB" id="A0AAN8F040"/>
<protein>
    <submittedName>
        <fullName evidence="3">Uncharacterized protein</fullName>
    </submittedName>
</protein>
<feature type="region of interest" description="Disordered" evidence="2">
    <location>
        <begin position="221"/>
        <end position="279"/>
    </location>
</feature>
<evidence type="ECO:0000256" key="1">
    <source>
        <dbReference type="SAM" id="Coils"/>
    </source>
</evidence>
<comment type="caution">
    <text evidence="3">The sequence shown here is derived from an EMBL/GenBank/DDBJ whole genome shotgun (WGS) entry which is preliminary data.</text>
</comment>